<dbReference type="InterPro" id="IPR036291">
    <property type="entry name" value="NAD(P)-bd_dom_sf"/>
</dbReference>
<protein>
    <submittedName>
        <fullName evidence="4">NAD(P)-dependent dehydrogenase, short-chain alcohol dehydrogenase family</fullName>
    </submittedName>
</protein>
<evidence type="ECO:0000313" key="5">
    <source>
        <dbReference type="Proteomes" id="UP000199647"/>
    </source>
</evidence>
<dbReference type="OrthoDB" id="9779623at2"/>
<dbReference type="RefSeq" id="WP_092499638.1">
    <property type="nucleotide sequence ID" value="NZ_FOFG01000023.1"/>
</dbReference>
<dbReference type="Proteomes" id="UP000199647">
    <property type="component" value="Unassembled WGS sequence"/>
</dbReference>
<organism evidence="4 5">
    <name type="scientific">Faunimonas pinastri</name>
    <dbReference type="NCBI Taxonomy" id="1855383"/>
    <lineage>
        <taxon>Bacteria</taxon>
        <taxon>Pseudomonadati</taxon>
        <taxon>Pseudomonadota</taxon>
        <taxon>Alphaproteobacteria</taxon>
        <taxon>Hyphomicrobiales</taxon>
        <taxon>Afifellaceae</taxon>
        <taxon>Faunimonas</taxon>
    </lineage>
</organism>
<name>A0A1H9PVR1_9HYPH</name>
<dbReference type="GO" id="GO:0016616">
    <property type="term" value="F:oxidoreductase activity, acting on the CH-OH group of donors, NAD or NADP as acceptor"/>
    <property type="evidence" value="ECO:0007669"/>
    <property type="project" value="TreeGrafter"/>
</dbReference>
<dbReference type="PANTHER" id="PTHR42760">
    <property type="entry name" value="SHORT-CHAIN DEHYDROGENASES/REDUCTASES FAMILY MEMBER"/>
    <property type="match status" value="1"/>
</dbReference>
<reference evidence="4 5" key="1">
    <citation type="submission" date="2016-10" db="EMBL/GenBank/DDBJ databases">
        <authorList>
            <person name="de Groot N.N."/>
        </authorList>
    </citation>
    <scope>NUCLEOTIDE SEQUENCE [LARGE SCALE GENOMIC DNA]</scope>
    <source>
        <strain evidence="4 5">A52C2</strain>
    </source>
</reference>
<gene>
    <name evidence="4" type="ORF">SAMN05216548_12310</name>
</gene>
<sequence>MRRHVVITGGASGIGLACADLLLADGWQVSVLDASREAISEADEVLAGHEALFFQTDITDEEAVDTALDEAVEASGPLGGLVNCARVMPQELFERTGAELFRETVEINLTGAFVASRAAVMRMGEAGAIVNVSSISGLRGNFGEVAYAASQGGVIAMTRAMAVELAPKAIRVNAIACGAIETFSIRMNHHSDTRKLWRDHLPERRYGEPEEVAGVVRFLLGAEASYINGQVIAVDGGFTAAGIIPRTP</sequence>
<dbReference type="PRINTS" id="PR00080">
    <property type="entry name" value="SDRFAMILY"/>
</dbReference>
<dbReference type="EMBL" id="FOFG01000023">
    <property type="protein sequence ID" value="SER52307.1"/>
    <property type="molecule type" value="Genomic_DNA"/>
</dbReference>
<dbReference type="PROSITE" id="PS51257">
    <property type="entry name" value="PROKAR_LIPOPROTEIN"/>
    <property type="match status" value="1"/>
</dbReference>
<dbReference type="STRING" id="1855383.SAMN05216548_12310"/>
<dbReference type="InterPro" id="IPR002347">
    <property type="entry name" value="SDR_fam"/>
</dbReference>
<evidence type="ECO:0000256" key="2">
    <source>
        <dbReference type="ARBA" id="ARBA00023002"/>
    </source>
</evidence>
<keyword evidence="2" id="KW-0560">Oxidoreductase</keyword>
<dbReference type="SMART" id="SM00822">
    <property type="entry name" value="PKS_KR"/>
    <property type="match status" value="1"/>
</dbReference>
<dbReference type="Pfam" id="PF13561">
    <property type="entry name" value="adh_short_C2"/>
    <property type="match status" value="1"/>
</dbReference>
<proteinExistence type="inferred from homology"/>
<evidence type="ECO:0000256" key="1">
    <source>
        <dbReference type="ARBA" id="ARBA00006484"/>
    </source>
</evidence>
<dbReference type="PANTHER" id="PTHR42760:SF133">
    <property type="entry name" value="3-OXOACYL-[ACYL-CARRIER-PROTEIN] REDUCTASE"/>
    <property type="match status" value="1"/>
</dbReference>
<dbReference type="FunFam" id="3.40.50.720:FF:000084">
    <property type="entry name" value="Short-chain dehydrogenase reductase"/>
    <property type="match status" value="1"/>
</dbReference>
<dbReference type="SUPFAM" id="SSF51735">
    <property type="entry name" value="NAD(P)-binding Rossmann-fold domains"/>
    <property type="match status" value="1"/>
</dbReference>
<dbReference type="InterPro" id="IPR057326">
    <property type="entry name" value="KR_dom"/>
</dbReference>
<dbReference type="Gene3D" id="3.40.50.720">
    <property type="entry name" value="NAD(P)-binding Rossmann-like Domain"/>
    <property type="match status" value="1"/>
</dbReference>
<keyword evidence="5" id="KW-1185">Reference proteome</keyword>
<evidence type="ECO:0000313" key="4">
    <source>
        <dbReference type="EMBL" id="SER52307.1"/>
    </source>
</evidence>
<dbReference type="CDD" id="cd05233">
    <property type="entry name" value="SDR_c"/>
    <property type="match status" value="1"/>
</dbReference>
<dbReference type="GO" id="GO:0048038">
    <property type="term" value="F:quinone binding"/>
    <property type="evidence" value="ECO:0007669"/>
    <property type="project" value="TreeGrafter"/>
</dbReference>
<comment type="similarity">
    <text evidence="1">Belongs to the short-chain dehydrogenases/reductases (SDR) family.</text>
</comment>
<feature type="domain" description="Ketoreductase" evidence="3">
    <location>
        <begin position="3"/>
        <end position="200"/>
    </location>
</feature>
<dbReference type="PRINTS" id="PR00081">
    <property type="entry name" value="GDHRDH"/>
</dbReference>
<evidence type="ECO:0000259" key="3">
    <source>
        <dbReference type="SMART" id="SM00822"/>
    </source>
</evidence>
<dbReference type="AlphaFoldDB" id="A0A1H9PVR1"/>
<accession>A0A1H9PVR1</accession>
<dbReference type="GO" id="GO:0006633">
    <property type="term" value="P:fatty acid biosynthetic process"/>
    <property type="evidence" value="ECO:0007669"/>
    <property type="project" value="TreeGrafter"/>
</dbReference>